<sequence>MLLLIQKVVKTDKDQYPTVKLNPRKRKQKIEMNLGNRNPRFYRIIGT</sequence>
<evidence type="ECO:0000313" key="1">
    <source>
        <dbReference type="EMBL" id="SNQ59783.1"/>
    </source>
</evidence>
<organism evidence="1 2">
    <name type="scientific">Candidatus Methanoperedens nitratireducens</name>
    <dbReference type="NCBI Taxonomy" id="1392998"/>
    <lineage>
        <taxon>Archaea</taxon>
        <taxon>Methanobacteriati</taxon>
        <taxon>Methanobacteriota</taxon>
        <taxon>Stenosarchaea group</taxon>
        <taxon>Methanomicrobia</taxon>
        <taxon>Methanosarcinales</taxon>
        <taxon>ANME-2 cluster</taxon>
        <taxon>Candidatus Methanoperedentaceae</taxon>
        <taxon>Candidatus Methanoperedens</taxon>
    </lineage>
</organism>
<reference evidence="2" key="1">
    <citation type="submission" date="2017-06" db="EMBL/GenBank/DDBJ databases">
        <authorList>
            <person name="Cremers G."/>
        </authorList>
    </citation>
    <scope>NUCLEOTIDE SEQUENCE [LARGE SCALE GENOMIC DNA]</scope>
</reference>
<dbReference type="EMBL" id="FZMP01000040">
    <property type="protein sequence ID" value="SNQ59783.1"/>
    <property type="molecule type" value="Genomic_DNA"/>
</dbReference>
<gene>
    <name evidence="1" type="ORF">MNV_1340003</name>
</gene>
<evidence type="ECO:0000313" key="2">
    <source>
        <dbReference type="Proteomes" id="UP000218615"/>
    </source>
</evidence>
<accession>A0A284VKM7</accession>
<dbReference type="AlphaFoldDB" id="A0A284VKM7"/>
<dbReference type="Proteomes" id="UP000218615">
    <property type="component" value="Unassembled WGS sequence"/>
</dbReference>
<name>A0A284VKM7_9EURY</name>
<keyword evidence="2" id="KW-1185">Reference proteome</keyword>
<protein>
    <submittedName>
        <fullName evidence="1">Uncharacterized protein</fullName>
    </submittedName>
</protein>
<proteinExistence type="predicted"/>